<dbReference type="AlphaFoldDB" id="A0A9D5DBY5"/>
<dbReference type="InterPro" id="IPR025239">
    <property type="entry name" value="DUF4187"/>
</dbReference>
<evidence type="ECO:0008006" key="6">
    <source>
        <dbReference type="Google" id="ProtNLM"/>
    </source>
</evidence>
<reference evidence="4" key="1">
    <citation type="submission" date="2021-03" db="EMBL/GenBank/DDBJ databases">
        <authorList>
            <person name="Li Z."/>
            <person name="Yang C."/>
        </authorList>
    </citation>
    <scope>NUCLEOTIDE SEQUENCE</scope>
    <source>
        <strain evidence="4">Dzin_1.0</strain>
        <tissue evidence="4">Leaf</tissue>
    </source>
</reference>
<feature type="region of interest" description="Disordered" evidence="1">
    <location>
        <begin position="1"/>
        <end position="72"/>
    </location>
</feature>
<comment type="caution">
    <text evidence="4">The sequence shown here is derived from an EMBL/GenBank/DDBJ whole genome shotgun (WGS) entry which is preliminary data.</text>
</comment>
<dbReference type="PANTHER" id="PTHR21032">
    <property type="entry name" value="G PATCH DOMAIN-CONTAINING PROTEIN 11"/>
    <property type="match status" value="1"/>
</dbReference>
<dbReference type="SMART" id="SM00443">
    <property type="entry name" value="G_patch"/>
    <property type="match status" value="1"/>
</dbReference>
<dbReference type="EMBL" id="JAGGNH010000001">
    <property type="protein sequence ID" value="KAJ0988133.1"/>
    <property type="molecule type" value="Genomic_DNA"/>
</dbReference>
<reference evidence="4" key="2">
    <citation type="journal article" date="2022" name="Hortic Res">
        <title>The genome of Dioscorea zingiberensis sheds light on the biosynthesis, origin and evolution of the medicinally important diosgenin saponins.</title>
        <authorList>
            <person name="Li Y."/>
            <person name="Tan C."/>
            <person name="Li Z."/>
            <person name="Guo J."/>
            <person name="Li S."/>
            <person name="Chen X."/>
            <person name="Wang C."/>
            <person name="Dai X."/>
            <person name="Yang H."/>
            <person name="Song W."/>
            <person name="Hou L."/>
            <person name="Xu J."/>
            <person name="Tong Z."/>
            <person name="Xu A."/>
            <person name="Yuan X."/>
            <person name="Wang W."/>
            <person name="Yang Q."/>
            <person name="Chen L."/>
            <person name="Sun Z."/>
            <person name="Wang K."/>
            <person name="Pan B."/>
            <person name="Chen J."/>
            <person name="Bao Y."/>
            <person name="Liu F."/>
            <person name="Qi X."/>
            <person name="Gang D.R."/>
            <person name="Wen J."/>
            <person name="Li J."/>
        </authorList>
    </citation>
    <scope>NUCLEOTIDE SEQUENCE</scope>
    <source>
        <strain evidence="4">Dzin_1.0</strain>
    </source>
</reference>
<feature type="compositionally biased region" description="Basic and acidic residues" evidence="1">
    <location>
        <begin position="53"/>
        <end position="72"/>
    </location>
</feature>
<evidence type="ECO:0000313" key="5">
    <source>
        <dbReference type="Proteomes" id="UP001085076"/>
    </source>
</evidence>
<feature type="compositionally biased region" description="Acidic residues" evidence="1">
    <location>
        <begin position="183"/>
        <end position="200"/>
    </location>
</feature>
<dbReference type="Pfam" id="PF01585">
    <property type="entry name" value="G-patch"/>
    <property type="match status" value="1"/>
</dbReference>
<dbReference type="Proteomes" id="UP001085076">
    <property type="component" value="Miscellaneous, Linkage group lg01"/>
</dbReference>
<dbReference type="GO" id="GO:0003676">
    <property type="term" value="F:nucleic acid binding"/>
    <property type="evidence" value="ECO:0007669"/>
    <property type="project" value="InterPro"/>
</dbReference>
<evidence type="ECO:0000259" key="2">
    <source>
        <dbReference type="SMART" id="SM00443"/>
    </source>
</evidence>
<dbReference type="GO" id="GO:0000776">
    <property type="term" value="C:kinetochore"/>
    <property type="evidence" value="ECO:0007669"/>
    <property type="project" value="TreeGrafter"/>
</dbReference>
<proteinExistence type="predicted"/>
<dbReference type="PANTHER" id="PTHR21032:SF0">
    <property type="entry name" value="G PATCH DOMAIN-CONTAINING PROTEIN 11"/>
    <property type="match status" value="1"/>
</dbReference>
<protein>
    <recommendedName>
        <fullName evidence="6">G-patch domain-containing protein</fullName>
    </recommendedName>
</protein>
<dbReference type="InterPro" id="IPR039249">
    <property type="entry name" value="GPATCH11"/>
</dbReference>
<accession>A0A9D5DBY5</accession>
<feature type="region of interest" description="Disordered" evidence="1">
    <location>
        <begin position="168"/>
        <end position="200"/>
    </location>
</feature>
<feature type="domain" description="DUF4187" evidence="3">
    <location>
        <begin position="187"/>
        <end position="241"/>
    </location>
</feature>
<feature type="domain" description="G-patch" evidence="2">
    <location>
        <begin position="79"/>
        <end position="118"/>
    </location>
</feature>
<keyword evidence="5" id="KW-1185">Reference proteome</keyword>
<name>A0A9D5DBY5_9LILI</name>
<evidence type="ECO:0000256" key="1">
    <source>
        <dbReference type="SAM" id="MobiDB-lite"/>
    </source>
</evidence>
<dbReference type="SMART" id="SM01173">
    <property type="entry name" value="DUF4187"/>
    <property type="match status" value="1"/>
</dbReference>
<organism evidence="4 5">
    <name type="scientific">Dioscorea zingiberensis</name>
    <dbReference type="NCBI Taxonomy" id="325984"/>
    <lineage>
        <taxon>Eukaryota</taxon>
        <taxon>Viridiplantae</taxon>
        <taxon>Streptophyta</taxon>
        <taxon>Embryophyta</taxon>
        <taxon>Tracheophyta</taxon>
        <taxon>Spermatophyta</taxon>
        <taxon>Magnoliopsida</taxon>
        <taxon>Liliopsida</taxon>
        <taxon>Dioscoreales</taxon>
        <taxon>Dioscoreaceae</taxon>
        <taxon>Dioscorea</taxon>
    </lineage>
</organism>
<dbReference type="InterPro" id="IPR000467">
    <property type="entry name" value="G_patch_dom"/>
</dbReference>
<sequence>MAAKDGEEEEDYMGDISAFLPAEDPHPKKVTGWKNRQPPEPVKPKLPKSLPWQERRRLEKERRQREEDEKTRAALEVAIPETNVGFKMLKKMGYRPEEGRAEPVGIEIRRAREGIGVGEEKNRKEREAVERKRRRVEEIEVEFGSRRRSEWRSRRVVGDYRKAEAALAQLENREVEPEKKKEDEDEDKDEEDEEEQITEEDLQRILVKLRDEYHYCLYCGCKYESMEALLNDCPGPNEEDH</sequence>
<gene>
    <name evidence="4" type="ORF">J5N97_006489</name>
</gene>
<evidence type="ECO:0000259" key="3">
    <source>
        <dbReference type="SMART" id="SM01173"/>
    </source>
</evidence>
<feature type="compositionally biased region" description="Basic and acidic residues" evidence="1">
    <location>
        <begin position="171"/>
        <end position="182"/>
    </location>
</feature>
<dbReference type="OrthoDB" id="786951at2759"/>
<evidence type="ECO:0000313" key="4">
    <source>
        <dbReference type="EMBL" id="KAJ0988133.1"/>
    </source>
</evidence>
<feature type="compositionally biased region" description="Acidic residues" evidence="1">
    <location>
        <begin position="1"/>
        <end position="13"/>
    </location>
</feature>
<dbReference type="Pfam" id="PF13821">
    <property type="entry name" value="DUF4187"/>
    <property type="match status" value="1"/>
</dbReference>